<reference evidence="1 2" key="1">
    <citation type="submission" date="2015-02" db="EMBL/GenBank/DDBJ databases">
        <title>Draft genome sequences of ten Microbacterium spp. with emphasis on heavy metal contaminated environments.</title>
        <authorList>
            <person name="Corretto E."/>
        </authorList>
    </citation>
    <scope>NUCLEOTIDE SEQUENCE [LARGE SCALE GENOMIC DNA]</scope>
    <source>
        <strain evidence="1 2">DSM 8608</strain>
    </source>
</reference>
<evidence type="ECO:0000313" key="2">
    <source>
        <dbReference type="Proteomes" id="UP000034098"/>
    </source>
</evidence>
<dbReference type="SUPFAM" id="SSF53335">
    <property type="entry name" value="S-adenosyl-L-methionine-dependent methyltransferases"/>
    <property type="match status" value="1"/>
</dbReference>
<evidence type="ECO:0000313" key="1">
    <source>
        <dbReference type="EMBL" id="KJL41609.1"/>
    </source>
</evidence>
<dbReference type="Proteomes" id="UP000034098">
    <property type="component" value="Unassembled WGS sequence"/>
</dbReference>
<proteinExistence type="predicted"/>
<accession>A0A0M2HAC4</accession>
<comment type="caution">
    <text evidence="1">The sequence shown here is derived from an EMBL/GenBank/DDBJ whole genome shotgun (WGS) entry which is preliminary data.</text>
</comment>
<keyword evidence="2" id="KW-1185">Reference proteome</keyword>
<evidence type="ECO:0008006" key="3">
    <source>
        <dbReference type="Google" id="ProtNLM"/>
    </source>
</evidence>
<dbReference type="PATRIC" id="fig|69370.6.peg.2885"/>
<dbReference type="InterPro" id="IPR029063">
    <property type="entry name" value="SAM-dependent_MTases_sf"/>
</dbReference>
<dbReference type="RefSeq" id="WP_045300435.1">
    <property type="nucleotide sequence ID" value="NZ_JYJA01000037.1"/>
</dbReference>
<organism evidence="1 2">
    <name type="scientific">Microbacterium trichothecenolyticum</name>
    <name type="common">Aureobacterium trichothecenolyticum</name>
    <dbReference type="NCBI Taxonomy" id="69370"/>
    <lineage>
        <taxon>Bacteria</taxon>
        <taxon>Bacillati</taxon>
        <taxon>Actinomycetota</taxon>
        <taxon>Actinomycetes</taxon>
        <taxon>Micrococcales</taxon>
        <taxon>Microbacteriaceae</taxon>
        <taxon>Microbacterium</taxon>
    </lineage>
</organism>
<sequence>MTAISTATAGWLALRAPADDDARSADLAHDLARLIAPGSESAPVVLHDLGAGTGSMTRWLAPRLPGPQKWVLRDGDADIVEHLDLRTVLDAADCPITSDVVVEHLASLPLDAFRGAAAVTASALLDVLTEAEAAHVVAACVAAGTPALFSLSVTGSARLRPAERPDALERAIESAFNDHQRRDASGRRMLGPDAVPVVAGLFADAGWIVRTAATPWRLAHRETALIGEWLDGWIAAALEQRPELASAAGEYRERRLAQAAGARLRVTVSHEDLLAWPR</sequence>
<dbReference type="AlphaFoldDB" id="A0A0M2HAC4"/>
<dbReference type="OrthoDB" id="7273451at2"/>
<name>A0A0M2HAC4_MICTR</name>
<dbReference type="EMBL" id="JYJA01000037">
    <property type="protein sequence ID" value="KJL41609.1"/>
    <property type="molecule type" value="Genomic_DNA"/>
</dbReference>
<protein>
    <recommendedName>
        <fullName evidence="3">Methyltransferase family protein</fullName>
    </recommendedName>
</protein>
<gene>
    <name evidence="1" type="ORF">RS82_02839</name>
</gene>